<reference evidence="2" key="1">
    <citation type="submission" date="2017-03" db="EMBL/GenBank/DDBJ databases">
        <title>Phytopthora megakarya and P. palmivora, two closely related causual agents of cacao black pod achieved similar genome size and gene model numbers by different mechanisms.</title>
        <authorList>
            <person name="Ali S."/>
            <person name="Shao J."/>
            <person name="Larry D.J."/>
            <person name="Kronmiller B."/>
            <person name="Shen D."/>
            <person name="Strem M.D."/>
            <person name="Melnick R.L."/>
            <person name="Guiltinan M.J."/>
            <person name="Tyler B.M."/>
            <person name="Meinhardt L.W."/>
            <person name="Bailey B.A."/>
        </authorList>
    </citation>
    <scope>NUCLEOTIDE SEQUENCE [LARGE SCALE GENOMIC DNA]</scope>
    <source>
        <strain evidence="2">zdho120</strain>
    </source>
</reference>
<dbReference type="GO" id="GO:0008233">
    <property type="term" value="F:peptidase activity"/>
    <property type="evidence" value="ECO:0007669"/>
    <property type="project" value="UniProtKB-KW"/>
</dbReference>
<proteinExistence type="predicted"/>
<sequence length="229" mass="25887">PCVQAPEYRWPSKLLLRPEPGTTTARVACLQVKSDRLETGKYPVKMTSDVGTQTCKTCDVSTQTDPGWENERENILYASQYRAWMKYEAERESERSAGVRTVHRNPTRLFEPNRERTPVQKLETEYIRVMKATQKELDLEPGVYIHEGSEQMSQLGDDLTMLPDLSDLTPECDISKADVGVPGRTTPAEEEQLRNVLIRNSNIFLGDGNAAPPQHGAWYVTSTSEKANR</sequence>
<dbReference type="GO" id="GO:0006508">
    <property type="term" value="P:proteolysis"/>
    <property type="evidence" value="ECO:0007669"/>
    <property type="project" value="UniProtKB-KW"/>
</dbReference>
<dbReference type="AlphaFoldDB" id="A0A225V399"/>
<feature type="non-terminal residue" evidence="1">
    <location>
        <position position="1"/>
    </location>
</feature>
<dbReference type="Proteomes" id="UP000198211">
    <property type="component" value="Unassembled WGS sequence"/>
</dbReference>
<keyword evidence="1" id="KW-0378">Hydrolase</keyword>
<comment type="caution">
    <text evidence="1">The sequence shown here is derived from an EMBL/GenBank/DDBJ whole genome shotgun (WGS) entry which is preliminary data.</text>
</comment>
<name>A0A225V399_9STRA</name>
<keyword evidence="1" id="KW-0645">Protease</keyword>
<evidence type="ECO:0000313" key="2">
    <source>
        <dbReference type="Proteomes" id="UP000198211"/>
    </source>
</evidence>
<gene>
    <name evidence="1" type="ORF">PHMEG_00028383</name>
</gene>
<dbReference type="EMBL" id="NBNE01007613">
    <property type="protein sequence ID" value="OWZ00426.1"/>
    <property type="molecule type" value="Genomic_DNA"/>
</dbReference>
<evidence type="ECO:0000313" key="1">
    <source>
        <dbReference type="EMBL" id="OWZ00426.1"/>
    </source>
</evidence>
<protein>
    <submittedName>
        <fullName evidence="1">Eukaryotic/viral aspartic protease</fullName>
    </submittedName>
</protein>
<accession>A0A225V399</accession>
<organism evidence="1 2">
    <name type="scientific">Phytophthora megakarya</name>
    <dbReference type="NCBI Taxonomy" id="4795"/>
    <lineage>
        <taxon>Eukaryota</taxon>
        <taxon>Sar</taxon>
        <taxon>Stramenopiles</taxon>
        <taxon>Oomycota</taxon>
        <taxon>Peronosporomycetes</taxon>
        <taxon>Peronosporales</taxon>
        <taxon>Peronosporaceae</taxon>
        <taxon>Phytophthora</taxon>
    </lineage>
</organism>
<keyword evidence="2" id="KW-1185">Reference proteome</keyword>